<feature type="chain" id="PRO_5042817751" evidence="1">
    <location>
        <begin position="17"/>
        <end position="157"/>
    </location>
</feature>
<evidence type="ECO:0000256" key="1">
    <source>
        <dbReference type="SAM" id="SignalP"/>
    </source>
</evidence>
<dbReference type="PANTHER" id="PTHR23208">
    <property type="entry name" value="LYSOZYME PROTEIN"/>
    <property type="match status" value="1"/>
</dbReference>
<proteinExistence type="predicted"/>
<dbReference type="PANTHER" id="PTHR23208:SF36">
    <property type="entry name" value="LYSOZYME-RELATED"/>
    <property type="match status" value="1"/>
</dbReference>
<name>A0AAN8ENK5_TRICO</name>
<dbReference type="Proteomes" id="UP001331761">
    <property type="component" value="Unassembled WGS sequence"/>
</dbReference>
<evidence type="ECO:0000313" key="2">
    <source>
        <dbReference type="EMBL" id="KAK5964911.1"/>
    </source>
</evidence>
<sequence length="157" mass="17853">MLLLLSIGIIAAICSASSPPEGVVGLEIPIPIFRVYDAHSRNHWIPNAVFNIRRALKAGLGVEVYMVPKTHRFKEDQGSAQIREAFNGFNSANLGVSRIWIKVKSQSFDQDREYNRGFLKEMISSARNLGIDVGFFTNRKNWNEITNEWNLDGHHLW</sequence>
<dbReference type="GO" id="GO:0007165">
    <property type="term" value="P:signal transduction"/>
    <property type="evidence" value="ECO:0007669"/>
    <property type="project" value="TreeGrafter"/>
</dbReference>
<keyword evidence="1" id="KW-0732">Signal</keyword>
<gene>
    <name evidence="2" type="ORF">GCK32_010923</name>
</gene>
<dbReference type="SUPFAM" id="SSF51445">
    <property type="entry name" value="(Trans)glycosidases"/>
    <property type="match status" value="1"/>
</dbReference>
<dbReference type="Gene3D" id="3.20.20.80">
    <property type="entry name" value="Glycosidases"/>
    <property type="match status" value="1"/>
</dbReference>
<dbReference type="InterPro" id="IPR017853">
    <property type="entry name" value="GH"/>
</dbReference>
<evidence type="ECO:0000313" key="3">
    <source>
        <dbReference type="Proteomes" id="UP001331761"/>
    </source>
</evidence>
<keyword evidence="3" id="KW-1185">Reference proteome</keyword>
<dbReference type="GO" id="GO:0045087">
    <property type="term" value="P:innate immune response"/>
    <property type="evidence" value="ECO:0007669"/>
    <property type="project" value="TreeGrafter"/>
</dbReference>
<protein>
    <submittedName>
        <fullName evidence="2">Uncharacterized protein</fullName>
    </submittedName>
</protein>
<feature type="signal peptide" evidence="1">
    <location>
        <begin position="1"/>
        <end position="16"/>
    </location>
</feature>
<reference evidence="2 3" key="1">
    <citation type="submission" date="2019-10" db="EMBL/GenBank/DDBJ databases">
        <title>Assembly and Annotation for the nematode Trichostrongylus colubriformis.</title>
        <authorList>
            <person name="Martin J."/>
        </authorList>
    </citation>
    <scope>NUCLEOTIDE SEQUENCE [LARGE SCALE GENOMIC DNA]</scope>
    <source>
        <strain evidence="2">G859</strain>
        <tissue evidence="2">Whole worm</tissue>
    </source>
</reference>
<dbReference type="EMBL" id="WIXE01025207">
    <property type="protein sequence ID" value="KAK5964911.1"/>
    <property type="molecule type" value="Genomic_DNA"/>
</dbReference>
<dbReference type="AlphaFoldDB" id="A0AAN8ENK5"/>
<accession>A0AAN8ENK5</accession>
<organism evidence="2 3">
    <name type="scientific">Trichostrongylus colubriformis</name>
    <name type="common">Black scour worm</name>
    <dbReference type="NCBI Taxonomy" id="6319"/>
    <lineage>
        <taxon>Eukaryota</taxon>
        <taxon>Metazoa</taxon>
        <taxon>Ecdysozoa</taxon>
        <taxon>Nematoda</taxon>
        <taxon>Chromadorea</taxon>
        <taxon>Rhabditida</taxon>
        <taxon>Rhabditina</taxon>
        <taxon>Rhabditomorpha</taxon>
        <taxon>Strongyloidea</taxon>
        <taxon>Trichostrongylidae</taxon>
        <taxon>Trichostrongylus</taxon>
    </lineage>
</organism>
<comment type="caution">
    <text evidence="2">The sequence shown here is derived from an EMBL/GenBank/DDBJ whole genome shotgun (WGS) entry which is preliminary data.</text>
</comment>
<dbReference type="InterPro" id="IPR051595">
    <property type="entry name" value="GH25_Enzymes"/>
</dbReference>